<dbReference type="GO" id="GO:0003964">
    <property type="term" value="F:RNA-directed DNA polymerase activity"/>
    <property type="evidence" value="ECO:0007669"/>
    <property type="project" value="UniProtKB-KW"/>
</dbReference>
<dbReference type="InterPro" id="IPR000477">
    <property type="entry name" value="RT_dom"/>
</dbReference>
<proteinExistence type="predicted"/>
<keyword evidence="2" id="KW-0808">Transferase</keyword>
<evidence type="ECO:0000313" key="3">
    <source>
        <dbReference type="Proteomes" id="UP000007266"/>
    </source>
</evidence>
<dbReference type="Proteomes" id="UP000007266">
    <property type="component" value="Unassembled WGS sequence"/>
</dbReference>
<dbReference type="OMA" id="TWESHIN"/>
<dbReference type="PROSITE" id="PS50878">
    <property type="entry name" value="RT_POL"/>
    <property type="match status" value="1"/>
</dbReference>
<dbReference type="InParanoid" id="A0A139WA91"/>
<accession>A0A139WA91</accession>
<sequence>MSSVLSQNYSKSTSTVVKSFYLAPSSPEEVISVINKTCNKKTSGIDEIPGTLLIAVRDLISSPLSHLINESFSKGVFPEALKTSKVVPIYKNKGSKSEVSCYRPIAVQNQFHKIFERIFSDRLVRFLECTNLISSSQHGFRKGKSTITAINETVSALYDSLNNKQQTVGLFYDLMKAFDSVNHGILLEKLHHCGIRGISNNWIKTYLHKRRQVVALNDHMSEPAYVELGVPQGSVLGPILFLIFINDLPPLLVTNPKSNKLIIYADDTNAILTNKNHEDLVECGNYVSTTINNWCLKNGLVLNLKKTYLVKFLPKNVTLDYSVLIKLCGMSIKNVNEINFLGITLDSKLTWESHINKLCNKLSGICFLIRNLKPTVSGDILKMLYFGLVQCVLTYGIIFWGSSSFLNNLFVLSFENLVL</sequence>
<reference evidence="2 3" key="1">
    <citation type="journal article" date="2008" name="Nature">
        <title>The genome of the model beetle and pest Tribolium castaneum.</title>
        <authorList>
            <consortium name="Tribolium Genome Sequencing Consortium"/>
            <person name="Richards S."/>
            <person name="Gibbs R.A."/>
            <person name="Weinstock G.M."/>
            <person name="Brown S.J."/>
            <person name="Denell R."/>
            <person name="Beeman R.W."/>
            <person name="Gibbs R."/>
            <person name="Beeman R.W."/>
            <person name="Brown S.J."/>
            <person name="Bucher G."/>
            <person name="Friedrich M."/>
            <person name="Grimmelikhuijzen C.J."/>
            <person name="Klingler M."/>
            <person name="Lorenzen M."/>
            <person name="Richards S."/>
            <person name="Roth S."/>
            <person name="Schroder R."/>
            <person name="Tautz D."/>
            <person name="Zdobnov E.M."/>
            <person name="Muzny D."/>
            <person name="Gibbs R.A."/>
            <person name="Weinstock G.M."/>
            <person name="Attaway T."/>
            <person name="Bell S."/>
            <person name="Buhay C.J."/>
            <person name="Chandrabose M.N."/>
            <person name="Chavez D."/>
            <person name="Clerk-Blankenburg K.P."/>
            <person name="Cree A."/>
            <person name="Dao M."/>
            <person name="Davis C."/>
            <person name="Chacko J."/>
            <person name="Dinh H."/>
            <person name="Dugan-Rocha S."/>
            <person name="Fowler G."/>
            <person name="Garner T.T."/>
            <person name="Garnes J."/>
            <person name="Gnirke A."/>
            <person name="Hawes A."/>
            <person name="Hernandez J."/>
            <person name="Hines S."/>
            <person name="Holder M."/>
            <person name="Hume J."/>
            <person name="Jhangiani S.N."/>
            <person name="Joshi V."/>
            <person name="Khan Z.M."/>
            <person name="Jackson L."/>
            <person name="Kovar C."/>
            <person name="Kowis A."/>
            <person name="Lee S."/>
            <person name="Lewis L.R."/>
            <person name="Margolis J."/>
            <person name="Morgan M."/>
            <person name="Nazareth L.V."/>
            <person name="Nguyen N."/>
            <person name="Okwuonu G."/>
            <person name="Parker D."/>
            <person name="Richards S."/>
            <person name="Ruiz S.J."/>
            <person name="Santibanez J."/>
            <person name="Savard J."/>
            <person name="Scherer S.E."/>
            <person name="Schneider B."/>
            <person name="Sodergren E."/>
            <person name="Tautz D."/>
            <person name="Vattahil S."/>
            <person name="Villasana D."/>
            <person name="White C.S."/>
            <person name="Wright R."/>
            <person name="Park Y."/>
            <person name="Beeman R.W."/>
            <person name="Lord J."/>
            <person name="Oppert B."/>
            <person name="Lorenzen M."/>
            <person name="Brown S."/>
            <person name="Wang L."/>
            <person name="Savard J."/>
            <person name="Tautz D."/>
            <person name="Richards S."/>
            <person name="Weinstock G."/>
            <person name="Gibbs R.A."/>
            <person name="Liu Y."/>
            <person name="Worley K."/>
            <person name="Weinstock G."/>
            <person name="Elsik C.G."/>
            <person name="Reese J.T."/>
            <person name="Elhaik E."/>
            <person name="Landan G."/>
            <person name="Graur D."/>
            <person name="Arensburger P."/>
            <person name="Atkinson P."/>
            <person name="Beeman R.W."/>
            <person name="Beidler J."/>
            <person name="Brown S.J."/>
            <person name="Demuth J.P."/>
            <person name="Drury D.W."/>
            <person name="Du Y.Z."/>
            <person name="Fujiwara H."/>
            <person name="Lorenzen M."/>
            <person name="Maselli V."/>
            <person name="Osanai M."/>
            <person name="Park Y."/>
            <person name="Robertson H.M."/>
            <person name="Tu Z."/>
            <person name="Wang J.J."/>
            <person name="Wang S."/>
            <person name="Richards S."/>
            <person name="Song H."/>
            <person name="Zhang L."/>
            <person name="Sodergren E."/>
            <person name="Werner D."/>
            <person name="Stanke M."/>
            <person name="Morgenstern B."/>
            <person name="Solovyev V."/>
            <person name="Kosarev P."/>
            <person name="Brown G."/>
            <person name="Chen H.C."/>
            <person name="Ermolaeva O."/>
            <person name="Hlavina W."/>
            <person name="Kapustin Y."/>
            <person name="Kiryutin B."/>
            <person name="Kitts P."/>
            <person name="Maglott D."/>
            <person name="Pruitt K."/>
            <person name="Sapojnikov V."/>
            <person name="Souvorov A."/>
            <person name="Mackey A.J."/>
            <person name="Waterhouse R.M."/>
            <person name="Wyder S."/>
            <person name="Zdobnov E.M."/>
            <person name="Zdobnov E.M."/>
            <person name="Wyder S."/>
            <person name="Kriventseva E.V."/>
            <person name="Kadowaki T."/>
            <person name="Bork P."/>
            <person name="Aranda M."/>
            <person name="Bao R."/>
            <person name="Beermann A."/>
            <person name="Berns N."/>
            <person name="Bolognesi R."/>
            <person name="Bonneton F."/>
            <person name="Bopp D."/>
            <person name="Brown S.J."/>
            <person name="Bucher G."/>
            <person name="Butts T."/>
            <person name="Chaumot A."/>
            <person name="Denell R.E."/>
            <person name="Ferrier D.E."/>
            <person name="Friedrich M."/>
            <person name="Gordon C.M."/>
            <person name="Jindra M."/>
            <person name="Klingler M."/>
            <person name="Lan Q."/>
            <person name="Lattorff H.M."/>
            <person name="Laudet V."/>
            <person name="von Levetsow C."/>
            <person name="Liu Z."/>
            <person name="Lutz R."/>
            <person name="Lynch J.A."/>
            <person name="da Fonseca R.N."/>
            <person name="Posnien N."/>
            <person name="Reuter R."/>
            <person name="Roth S."/>
            <person name="Savard J."/>
            <person name="Schinko J.B."/>
            <person name="Schmitt C."/>
            <person name="Schoppmeier M."/>
            <person name="Schroder R."/>
            <person name="Shippy T.D."/>
            <person name="Simonnet F."/>
            <person name="Marques-Souza H."/>
            <person name="Tautz D."/>
            <person name="Tomoyasu Y."/>
            <person name="Trauner J."/>
            <person name="Van der Zee M."/>
            <person name="Vervoort M."/>
            <person name="Wittkopp N."/>
            <person name="Wimmer E.A."/>
            <person name="Yang X."/>
            <person name="Jones A.K."/>
            <person name="Sattelle D.B."/>
            <person name="Ebert P.R."/>
            <person name="Nelson D."/>
            <person name="Scott J.G."/>
            <person name="Beeman R.W."/>
            <person name="Muthukrishnan S."/>
            <person name="Kramer K.J."/>
            <person name="Arakane Y."/>
            <person name="Beeman R.W."/>
            <person name="Zhu Q."/>
            <person name="Hogenkamp D."/>
            <person name="Dixit R."/>
            <person name="Oppert B."/>
            <person name="Jiang H."/>
            <person name="Zou Z."/>
            <person name="Marshall J."/>
            <person name="Elpidina E."/>
            <person name="Vinokurov K."/>
            <person name="Oppert C."/>
            <person name="Zou Z."/>
            <person name="Evans J."/>
            <person name="Lu Z."/>
            <person name="Zhao P."/>
            <person name="Sumathipala N."/>
            <person name="Altincicek B."/>
            <person name="Vilcinskas A."/>
            <person name="Williams M."/>
            <person name="Hultmark D."/>
            <person name="Hetru C."/>
            <person name="Jiang H."/>
            <person name="Grimmelikhuijzen C.J."/>
            <person name="Hauser F."/>
            <person name="Cazzamali G."/>
            <person name="Williamson M."/>
            <person name="Park Y."/>
            <person name="Li B."/>
            <person name="Tanaka Y."/>
            <person name="Predel R."/>
            <person name="Neupert S."/>
            <person name="Schachtner J."/>
            <person name="Verleyen P."/>
            <person name="Raible F."/>
            <person name="Bork P."/>
            <person name="Friedrich M."/>
            <person name="Walden K.K."/>
            <person name="Robertson H.M."/>
            <person name="Angeli S."/>
            <person name="Foret S."/>
            <person name="Bucher G."/>
            <person name="Schuetz S."/>
            <person name="Maleszka R."/>
            <person name="Wimmer E.A."/>
            <person name="Beeman R.W."/>
            <person name="Lorenzen M."/>
            <person name="Tomoyasu Y."/>
            <person name="Miller S.C."/>
            <person name="Grossmann D."/>
            <person name="Bucher G."/>
        </authorList>
    </citation>
    <scope>NUCLEOTIDE SEQUENCE [LARGE SCALE GENOMIC DNA]</scope>
    <source>
        <strain evidence="2 3">Georgia GA2</strain>
    </source>
</reference>
<dbReference type="AlphaFoldDB" id="A0A139WA91"/>
<dbReference type="CDD" id="cd01650">
    <property type="entry name" value="RT_nLTR_like"/>
    <property type="match status" value="1"/>
</dbReference>
<evidence type="ECO:0000313" key="2">
    <source>
        <dbReference type="EMBL" id="KYB24829.1"/>
    </source>
</evidence>
<name>A0A139WA91_TRICA</name>
<evidence type="ECO:0000259" key="1">
    <source>
        <dbReference type="PROSITE" id="PS50878"/>
    </source>
</evidence>
<dbReference type="STRING" id="7070.A0A139WA91"/>
<organism evidence="2 3">
    <name type="scientific">Tribolium castaneum</name>
    <name type="common">Red flour beetle</name>
    <dbReference type="NCBI Taxonomy" id="7070"/>
    <lineage>
        <taxon>Eukaryota</taxon>
        <taxon>Metazoa</taxon>
        <taxon>Ecdysozoa</taxon>
        <taxon>Arthropoda</taxon>
        <taxon>Hexapoda</taxon>
        <taxon>Insecta</taxon>
        <taxon>Pterygota</taxon>
        <taxon>Neoptera</taxon>
        <taxon>Endopterygota</taxon>
        <taxon>Coleoptera</taxon>
        <taxon>Polyphaga</taxon>
        <taxon>Cucujiformia</taxon>
        <taxon>Tenebrionidae</taxon>
        <taxon>Tenebrionidae incertae sedis</taxon>
        <taxon>Tribolium</taxon>
    </lineage>
</organism>
<dbReference type="SUPFAM" id="SSF56672">
    <property type="entry name" value="DNA/RNA polymerases"/>
    <property type="match status" value="1"/>
</dbReference>
<feature type="domain" description="Reverse transcriptase" evidence="1">
    <location>
        <begin position="70"/>
        <end position="345"/>
    </location>
</feature>
<keyword evidence="2" id="KW-0695">RNA-directed DNA polymerase</keyword>
<keyword evidence="3" id="KW-1185">Reference proteome</keyword>
<gene>
    <name evidence="2" type="primary">AUGUSTUS-3.0.2_31078</name>
    <name evidence="2" type="ORF">TcasGA2_TC031078</name>
</gene>
<dbReference type="Pfam" id="PF00078">
    <property type="entry name" value="RVT_1"/>
    <property type="match status" value="1"/>
</dbReference>
<keyword evidence="2" id="KW-0548">Nucleotidyltransferase</keyword>
<reference evidence="2 3" key="2">
    <citation type="journal article" date="2010" name="Nucleic Acids Res.">
        <title>BeetleBase in 2010: revisions to provide comprehensive genomic information for Tribolium castaneum.</title>
        <authorList>
            <person name="Kim H.S."/>
            <person name="Murphy T."/>
            <person name="Xia J."/>
            <person name="Caragea D."/>
            <person name="Park Y."/>
            <person name="Beeman R.W."/>
            <person name="Lorenzen M.D."/>
            <person name="Butcher S."/>
            <person name="Manak J.R."/>
            <person name="Brown S.J."/>
        </authorList>
    </citation>
    <scope>NUCLEOTIDE SEQUENCE [LARGE SCALE GENOMIC DNA]</scope>
    <source>
        <strain evidence="2 3">Georgia GA2</strain>
    </source>
</reference>
<dbReference type="EMBL" id="KQ971460">
    <property type="protein sequence ID" value="KYB24829.1"/>
    <property type="molecule type" value="Genomic_DNA"/>
</dbReference>
<dbReference type="InterPro" id="IPR043502">
    <property type="entry name" value="DNA/RNA_pol_sf"/>
</dbReference>
<protein>
    <submittedName>
        <fullName evidence="2">Putative RNA-directed DNA polymerase from transposon BS-like Protein</fullName>
    </submittedName>
</protein>
<dbReference type="PANTHER" id="PTHR33332">
    <property type="entry name" value="REVERSE TRANSCRIPTASE DOMAIN-CONTAINING PROTEIN"/>
    <property type="match status" value="1"/>
</dbReference>